<accession>K2RGF1</accession>
<feature type="non-terminal residue" evidence="1">
    <location>
        <position position="40"/>
    </location>
</feature>
<proteinExistence type="predicted"/>
<dbReference type="Proteomes" id="UP000007129">
    <property type="component" value="Unassembled WGS sequence"/>
</dbReference>
<reference evidence="1 2" key="1">
    <citation type="journal article" date="2012" name="BMC Genomics">
        <title>Tools to kill: Genome of one of the most destructive plant pathogenic fungi Macrophomina phaseolina.</title>
        <authorList>
            <person name="Islam M.S."/>
            <person name="Haque M.S."/>
            <person name="Islam M.M."/>
            <person name="Emdad E.M."/>
            <person name="Halim A."/>
            <person name="Hossen Q.M.M."/>
            <person name="Hossain M.Z."/>
            <person name="Ahmed B."/>
            <person name="Rahim S."/>
            <person name="Rahman M.S."/>
            <person name="Alam M.M."/>
            <person name="Hou S."/>
            <person name="Wan X."/>
            <person name="Saito J.A."/>
            <person name="Alam M."/>
        </authorList>
    </citation>
    <scope>NUCLEOTIDE SEQUENCE [LARGE SCALE GENOMIC DNA]</scope>
    <source>
        <strain evidence="1 2">MS6</strain>
    </source>
</reference>
<dbReference type="AlphaFoldDB" id="K2RGF1"/>
<gene>
    <name evidence="1" type="ORF">MPH_13831</name>
</gene>
<name>K2RGF1_MACPH</name>
<dbReference type="InParanoid" id="K2RGF1"/>
<sequence length="40" mass="4576">PPASRGLPSLWLSPPLQLVEFAKLEYWALRVHCDSWADLL</sequence>
<protein>
    <submittedName>
        <fullName evidence="1">Uncharacterized protein</fullName>
    </submittedName>
</protein>
<dbReference type="EMBL" id="AHHD01000757">
    <property type="protein sequence ID" value="EKG09174.1"/>
    <property type="molecule type" value="Genomic_DNA"/>
</dbReference>
<feature type="non-terminal residue" evidence="1">
    <location>
        <position position="1"/>
    </location>
</feature>
<dbReference type="HOGENOM" id="CLU_3302204_0_0_1"/>
<dbReference type="VEuPathDB" id="FungiDB:MPH_13831"/>
<evidence type="ECO:0000313" key="1">
    <source>
        <dbReference type="EMBL" id="EKG09174.1"/>
    </source>
</evidence>
<comment type="caution">
    <text evidence="1">The sequence shown here is derived from an EMBL/GenBank/DDBJ whole genome shotgun (WGS) entry which is preliminary data.</text>
</comment>
<organism evidence="1 2">
    <name type="scientific">Macrophomina phaseolina (strain MS6)</name>
    <name type="common">Charcoal rot fungus</name>
    <dbReference type="NCBI Taxonomy" id="1126212"/>
    <lineage>
        <taxon>Eukaryota</taxon>
        <taxon>Fungi</taxon>
        <taxon>Dikarya</taxon>
        <taxon>Ascomycota</taxon>
        <taxon>Pezizomycotina</taxon>
        <taxon>Dothideomycetes</taxon>
        <taxon>Dothideomycetes incertae sedis</taxon>
        <taxon>Botryosphaeriales</taxon>
        <taxon>Botryosphaeriaceae</taxon>
        <taxon>Macrophomina</taxon>
    </lineage>
</organism>
<evidence type="ECO:0000313" key="2">
    <source>
        <dbReference type="Proteomes" id="UP000007129"/>
    </source>
</evidence>